<reference evidence="1" key="1">
    <citation type="submission" date="2025-02" db="EMBL/GenBank/DDBJ databases">
        <authorList>
            <consortium name="NCBI Genome Project"/>
        </authorList>
    </citation>
    <scope>NUCLEOTIDE SEQUENCE</scope>
</reference>
<dbReference type="VEuPathDB" id="FungiDB:An01g04800"/>
<dbReference type="AlphaFoldDB" id="A0AAJ8BM15"/>
<evidence type="ECO:0000313" key="1">
    <source>
        <dbReference type="RefSeq" id="XP_059599642.1"/>
    </source>
</evidence>
<proteinExistence type="predicted"/>
<reference evidence="1" key="2">
    <citation type="submission" date="2025-08" db="UniProtKB">
        <authorList>
            <consortium name="RefSeq"/>
        </authorList>
    </citation>
    <scope>IDENTIFICATION</scope>
</reference>
<dbReference type="RefSeq" id="XP_059599642.1">
    <property type="nucleotide sequence ID" value="XM_059747753.1"/>
</dbReference>
<dbReference type="KEGG" id="ang:An01g04800"/>
<sequence length="171" mass="19812">MSCSRSFNKSCENMGSCYNAFNNQGSLGPEACTWGFSLWLVCWTTCLPLYLTNFLRCQSWIVVDVPSTEPRYCVCGACRTEGEWAVSTHVQDQLPWEMDNRVDADWLFDGYVDEDGAFLVCSPHKTPSLAYAEYKKWIMIFLQTRFCRARVERPRELVRLVVAELAARKYW</sequence>
<gene>
    <name evidence="1" type="ORF">An01g04800</name>
</gene>
<accession>A0AAJ8BM15</accession>
<organism evidence="1">
    <name type="scientific">Aspergillus niger</name>
    <dbReference type="NCBI Taxonomy" id="5061"/>
    <lineage>
        <taxon>Eukaryota</taxon>
        <taxon>Fungi</taxon>
        <taxon>Dikarya</taxon>
        <taxon>Ascomycota</taxon>
        <taxon>Pezizomycotina</taxon>
        <taxon>Eurotiomycetes</taxon>
        <taxon>Eurotiomycetidae</taxon>
        <taxon>Eurotiales</taxon>
        <taxon>Aspergillaceae</taxon>
        <taxon>Aspergillus</taxon>
        <taxon>Aspergillus subgen. Circumdati</taxon>
    </lineage>
</organism>
<dbReference type="GeneID" id="84589930"/>
<name>A0AAJ8BM15_ASPNG</name>
<protein>
    <submittedName>
        <fullName evidence="1">Uncharacterized protein</fullName>
    </submittedName>
</protein>